<evidence type="ECO:0000259" key="15">
    <source>
        <dbReference type="Pfam" id="PF01648"/>
    </source>
</evidence>
<dbReference type="Pfam" id="PF22624">
    <property type="entry name" value="AASDHPPT_N"/>
    <property type="match status" value="1"/>
</dbReference>
<proteinExistence type="inferred from homology"/>
<comment type="cofactor">
    <cofactor evidence="1">
        <name>Mg(2+)</name>
        <dbReference type="ChEBI" id="CHEBI:18420"/>
    </cofactor>
</comment>
<reference evidence="17 18" key="1">
    <citation type="submission" date="2018-05" db="EMBL/GenBank/DDBJ databases">
        <authorList>
            <person name="Datahose"/>
        </authorList>
    </citation>
    <scope>NUCLEOTIDE SEQUENCE</scope>
</reference>
<dbReference type="InterPro" id="IPR008278">
    <property type="entry name" value="4-PPantetheinyl_Trfase_dom"/>
</dbReference>
<evidence type="ECO:0000256" key="11">
    <source>
        <dbReference type="ARBA" id="ARBA00030484"/>
    </source>
</evidence>
<dbReference type="Gene3D" id="3.90.470.20">
    <property type="entry name" value="4'-phosphopantetheinyl transferase domain"/>
    <property type="match status" value="2"/>
</dbReference>
<evidence type="ECO:0000313" key="17">
    <source>
        <dbReference type="Ensembl" id="ENSACLP00000049712.1"/>
    </source>
</evidence>
<keyword evidence="10" id="KW-0460">Magnesium</keyword>
<sequence>MGSVRWAFRCGSWTPGRSDWLFAARCIQREEKDRIGQFVFAKDAKSAMAGRLLLRRLVCEKMGIPWSEIRLERSPRGKPYLATPGKVSSESDLAWSFNLSHQGDYAVLAAEQGRQVGVDIMKTAMPGCSSVLEFFRIMTRQFTAHEWSAIQSAGSEHQQLAAFYRHWALKESFIKAIGTGLGFNLQRVEFHLPSEPLTQDRVLHQTKMHLDEEEEEDWVFEKLFETAAMSYHWPHRQPAECLLLHFVFCWFSILFFALTPSIDADGLLEESLLDADHHVAVALGPADNTCPAPRPPSLLPPTTFTVLSFRELIDSASPLTDEDPTYWDSFKMKAEAPQRQKDTHTST</sequence>
<gene>
    <name evidence="17" type="primary">AASDHPPT</name>
</gene>
<evidence type="ECO:0000256" key="13">
    <source>
        <dbReference type="ARBA" id="ARBA00048641"/>
    </source>
</evidence>
<dbReference type="GeneTree" id="ENSGT00390000004663"/>
<dbReference type="InterPro" id="IPR050559">
    <property type="entry name" value="P-Pant_transferase_sf"/>
</dbReference>
<evidence type="ECO:0000256" key="8">
    <source>
        <dbReference type="ARBA" id="ARBA00022679"/>
    </source>
</evidence>
<comment type="subcellular location">
    <subcellularLocation>
        <location evidence="2">Cytoplasm</location>
        <location evidence="2">Cytosol</location>
    </subcellularLocation>
</comment>
<evidence type="ECO:0000256" key="7">
    <source>
        <dbReference type="ARBA" id="ARBA00022490"/>
    </source>
</evidence>
<reference evidence="17" key="3">
    <citation type="submission" date="2025-08" db="UniProtKB">
        <authorList>
            <consortium name="Ensembl"/>
        </authorList>
    </citation>
    <scope>IDENTIFICATION</scope>
</reference>
<evidence type="ECO:0000256" key="1">
    <source>
        <dbReference type="ARBA" id="ARBA00001946"/>
    </source>
</evidence>
<keyword evidence="9" id="KW-0479">Metal-binding</keyword>
<dbReference type="GO" id="GO:0019878">
    <property type="term" value="P:lysine biosynthetic process via aminoadipic acid"/>
    <property type="evidence" value="ECO:0007669"/>
    <property type="project" value="TreeGrafter"/>
</dbReference>
<dbReference type="AlphaFoldDB" id="A0AAX7SZ58"/>
<dbReference type="EC" id="2.7.8.7" evidence="5"/>
<evidence type="ECO:0000256" key="4">
    <source>
        <dbReference type="ARBA" id="ARBA00011245"/>
    </source>
</evidence>
<dbReference type="Proteomes" id="UP000265100">
    <property type="component" value="Chromosome 14"/>
</dbReference>
<feature type="domain" description="4'-phosphopantetheinyl transferase" evidence="15">
    <location>
        <begin position="115"/>
        <end position="203"/>
    </location>
</feature>
<comment type="catalytic activity">
    <reaction evidence="14">
        <text>apo-[ACP] + acetyl-CoA = acetyl-[ACP] + adenosine 3',5'-bisphosphate + H(+)</text>
        <dbReference type="Rhea" id="RHEA:46564"/>
        <dbReference type="Rhea" id="RHEA-COMP:9621"/>
        <dbReference type="Rhea" id="RHEA-COMP:9690"/>
        <dbReference type="ChEBI" id="CHEBI:15378"/>
        <dbReference type="ChEBI" id="CHEBI:29999"/>
        <dbReference type="ChEBI" id="CHEBI:57288"/>
        <dbReference type="ChEBI" id="CHEBI:58343"/>
        <dbReference type="ChEBI" id="CHEBI:78446"/>
    </reaction>
    <physiologicalReaction direction="left-to-right" evidence="14">
        <dbReference type="Rhea" id="RHEA:46565"/>
    </physiologicalReaction>
</comment>
<accession>A0AAX7SZ58</accession>
<evidence type="ECO:0000259" key="16">
    <source>
        <dbReference type="Pfam" id="PF22624"/>
    </source>
</evidence>
<dbReference type="GO" id="GO:0005829">
    <property type="term" value="C:cytosol"/>
    <property type="evidence" value="ECO:0007669"/>
    <property type="project" value="UniProtKB-SubCell"/>
</dbReference>
<dbReference type="FunFam" id="3.90.470.20:FF:000006">
    <property type="entry name" value="L-aminoadipate-semialdehyde dehydrogenase-phosphopantetheinyl transferase"/>
    <property type="match status" value="1"/>
</dbReference>
<dbReference type="Pfam" id="PF01648">
    <property type="entry name" value="ACPS"/>
    <property type="match status" value="1"/>
</dbReference>
<dbReference type="InterPro" id="IPR037143">
    <property type="entry name" value="4-PPantetheinyl_Trfase_dom_sf"/>
</dbReference>
<name>A0AAX7SZ58_ASTCA</name>
<keyword evidence="18" id="KW-1185">Reference proteome</keyword>
<organism evidence="17 18">
    <name type="scientific">Astatotilapia calliptera</name>
    <name type="common">Eastern happy</name>
    <name type="synonym">Chromis callipterus</name>
    <dbReference type="NCBI Taxonomy" id="8154"/>
    <lineage>
        <taxon>Eukaryota</taxon>
        <taxon>Metazoa</taxon>
        <taxon>Chordata</taxon>
        <taxon>Craniata</taxon>
        <taxon>Vertebrata</taxon>
        <taxon>Euteleostomi</taxon>
        <taxon>Actinopterygii</taxon>
        <taxon>Neopterygii</taxon>
        <taxon>Teleostei</taxon>
        <taxon>Neoteleostei</taxon>
        <taxon>Acanthomorphata</taxon>
        <taxon>Ovalentaria</taxon>
        <taxon>Cichlomorphae</taxon>
        <taxon>Cichliformes</taxon>
        <taxon>Cichlidae</taxon>
        <taxon>African cichlids</taxon>
        <taxon>Pseudocrenilabrinae</taxon>
        <taxon>Haplochromini</taxon>
        <taxon>Astatotilapia</taxon>
    </lineage>
</organism>
<dbReference type="GO" id="GO:0000287">
    <property type="term" value="F:magnesium ion binding"/>
    <property type="evidence" value="ECO:0007669"/>
    <property type="project" value="InterPro"/>
</dbReference>
<dbReference type="SUPFAM" id="SSF56214">
    <property type="entry name" value="4'-phosphopantetheinyl transferase"/>
    <property type="match status" value="2"/>
</dbReference>
<feature type="domain" description="4'-phosphopantetheinyl transferase N-terminal" evidence="16">
    <location>
        <begin position="12"/>
        <end position="112"/>
    </location>
</feature>
<evidence type="ECO:0000256" key="5">
    <source>
        <dbReference type="ARBA" id="ARBA00013172"/>
    </source>
</evidence>
<dbReference type="GO" id="GO:0008897">
    <property type="term" value="F:holo-[acyl-carrier-protein] synthase activity"/>
    <property type="evidence" value="ECO:0007669"/>
    <property type="project" value="UniProtKB-EC"/>
</dbReference>
<evidence type="ECO:0000256" key="6">
    <source>
        <dbReference type="ARBA" id="ARBA00016301"/>
    </source>
</evidence>
<protein>
    <recommendedName>
        <fullName evidence="6">L-aminoadipate-semialdehyde dehydrogenase-phosphopantetheinyl transferase</fullName>
        <ecNumber evidence="5">2.7.8.7</ecNumber>
    </recommendedName>
    <alternativeName>
        <fullName evidence="11">4'-phosphopantetheinyl transferase</fullName>
    </alternativeName>
    <alternativeName>
        <fullName evidence="12">Alpha-aminoadipic semialdehyde dehydrogenase-phosphopantetheinyl transferase</fullName>
    </alternativeName>
</protein>
<comment type="subunit">
    <text evidence="4">Monomer.</text>
</comment>
<keyword evidence="7" id="KW-0963">Cytoplasm</keyword>
<evidence type="ECO:0000256" key="9">
    <source>
        <dbReference type="ARBA" id="ARBA00022723"/>
    </source>
</evidence>
<reference evidence="18" key="2">
    <citation type="submission" date="2023-03" db="EMBL/GenBank/DDBJ databases">
        <authorList>
            <consortium name="Wellcome Sanger Institute Data Sharing"/>
        </authorList>
    </citation>
    <scope>NUCLEOTIDE SEQUENCE [LARGE SCALE GENOMIC DNA]</scope>
</reference>
<evidence type="ECO:0000256" key="3">
    <source>
        <dbReference type="ARBA" id="ARBA00006195"/>
    </source>
</evidence>
<dbReference type="Ensembl" id="ENSACLT00000053884.1">
    <property type="protein sequence ID" value="ENSACLP00000049712.1"/>
    <property type="gene ID" value="ENSACLG00000022845.2"/>
</dbReference>
<evidence type="ECO:0000313" key="18">
    <source>
        <dbReference type="Proteomes" id="UP000265100"/>
    </source>
</evidence>
<dbReference type="PANTHER" id="PTHR12215:SF10">
    <property type="entry name" value="L-AMINOADIPATE-SEMIALDEHYDE DEHYDROGENASE-PHOSPHOPANTETHEINYL TRANSFERASE"/>
    <property type="match status" value="1"/>
</dbReference>
<reference evidence="17" key="4">
    <citation type="submission" date="2025-09" db="UniProtKB">
        <authorList>
            <consortium name="Ensembl"/>
        </authorList>
    </citation>
    <scope>IDENTIFICATION</scope>
</reference>
<dbReference type="InterPro" id="IPR055066">
    <property type="entry name" value="AASDHPPT_N"/>
</dbReference>
<evidence type="ECO:0000256" key="12">
    <source>
        <dbReference type="ARBA" id="ARBA00033443"/>
    </source>
</evidence>
<comment type="similarity">
    <text evidence="3">Belongs to the P-Pant transferase superfamily. AcpS family.</text>
</comment>
<evidence type="ECO:0000256" key="14">
    <source>
        <dbReference type="ARBA" id="ARBA00048794"/>
    </source>
</evidence>
<comment type="catalytic activity">
    <reaction evidence="13">
        <text>apo-[ACP] + CoA = holo-[ACP] + adenosine 3',5'-bisphosphate + H(+)</text>
        <dbReference type="Rhea" id="RHEA:12068"/>
        <dbReference type="Rhea" id="RHEA-COMP:9685"/>
        <dbReference type="Rhea" id="RHEA-COMP:9690"/>
        <dbReference type="ChEBI" id="CHEBI:15378"/>
        <dbReference type="ChEBI" id="CHEBI:29999"/>
        <dbReference type="ChEBI" id="CHEBI:57287"/>
        <dbReference type="ChEBI" id="CHEBI:58343"/>
        <dbReference type="ChEBI" id="CHEBI:64479"/>
        <dbReference type="EC" id="2.7.8.7"/>
    </reaction>
    <physiologicalReaction direction="left-to-right" evidence="13">
        <dbReference type="Rhea" id="RHEA:12069"/>
    </physiologicalReaction>
</comment>
<evidence type="ECO:0000256" key="10">
    <source>
        <dbReference type="ARBA" id="ARBA00022842"/>
    </source>
</evidence>
<keyword evidence="8" id="KW-0808">Transferase</keyword>
<evidence type="ECO:0000256" key="2">
    <source>
        <dbReference type="ARBA" id="ARBA00004514"/>
    </source>
</evidence>
<dbReference type="PANTHER" id="PTHR12215">
    <property type="entry name" value="PHOSPHOPANTETHEINE TRANSFERASE"/>
    <property type="match status" value="1"/>
</dbReference>